<dbReference type="EMBL" id="CM026422">
    <property type="protein sequence ID" value="KAG0585588.1"/>
    <property type="molecule type" value="Genomic_DNA"/>
</dbReference>
<accession>A0A8T0ISE3</accession>
<feature type="coiled-coil region" evidence="1">
    <location>
        <begin position="89"/>
        <end position="116"/>
    </location>
</feature>
<dbReference type="Proteomes" id="UP000822688">
    <property type="component" value="Chromosome 2"/>
</dbReference>
<dbReference type="PANTHER" id="PTHR35706:SF1">
    <property type="entry name" value="EMBRYOGENESIS-LIKE PROTEIN"/>
    <property type="match status" value="1"/>
</dbReference>
<dbReference type="AlphaFoldDB" id="A0A8T0ISE3"/>
<dbReference type="PANTHER" id="PTHR35706">
    <property type="entry name" value="F14O23.11 PROTEIN"/>
    <property type="match status" value="1"/>
</dbReference>
<reference evidence="2" key="1">
    <citation type="submission" date="2020-06" db="EMBL/GenBank/DDBJ databases">
        <title>WGS assembly of Ceratodon purpureus strain R40.</title>
        <authorList>
            <person name="Carey S.B."/>
            <person name="Jenkins J."/>
            <person name="Shu S."/>
            <person name="Lovell J.T."/>
            <person name="Sreedasyam A."/>
            <person name="Maumus F."/>
            <person name="Tiley G.P."/>
            <person name="Fernandez-Pozo N."/>
            <person name="Barry K."/>
            <person name="Chen C."/>
            <person name="Wang M."/>
            <person name="Lipzen A."/>
            <person name="Daum C."/>
            <person name="Saski C.A."/>
            <person name="Payton A.C."/>
            <person name="Mcbreen J.C."/>
            <person name="Conrad R.E."/>
            <person name="Kollar L.M."/>
            <person name="Olsson S."/>
            <person name="Huttunen S."/>
            <person name="Landis J.B."/>
            <person name="Wickett N.J."/>
            <person name="Johnson M.G."/>
            <person name="Rensing S.A."/>
            <person name="Grimwood J."/>
            <person name="Schmutz J."/>
            <person name="Mcdaniel S.F."/>
        </authorList>
    </citation>
    <scope>NUCLEOTIDE SEQUENCE</scope>
    <source>
        <strain evidence="2">R40</strain>
    </source>
</reference>
<dbReference type="InterPro" id="IPR053325">
    <property type="entry name" value="H3-Acetyl_Activator"/>
</dbReference>
<gene>
    <name evidence="2" type="ORF">KC19_2G023300</name>
</gene>
<evidence type="ECO:0000313" key="3">
    <source>
        <dbReference type="Proteomes" id="UP000822688"/>
    </source>
</evidence>
<keyword evidence="3" id="KW-1185">Reference proteome</keyword>
<protein>
    <submittedName>
        <fullName evidence="2">Uncharacterized protein</fullName>
    </submittedName>
</protein>
<name>A0A8T0ISE3_CERPU</name>
<evidence type="ECO:0000313" key="2">
    <source>
        <dbReference type="EMBL" id="KAG0585588.1"/>
    </source>
</evidence>
<organism evidence="2 3">
    <name type="scientific">Ceratodon purpureus</name>
    <name type="common">Fire moss</name>
    <name type="synonym">Dicranum purpureum</name>
    <dbReference type="NCBI Taxonomy" id="3225"/>
    <lineage>
        <taxon>Eukaryota</taxon>
        <taxon>Viridiplantae</taxon>
        <taxon>Streptophyta</taxon>
        <taxon>Embryophyta</taxon>
        <taxon>Bryophyta</taxon>
        <taxon>Bryophytina</taxon>
        <taxon>Bryopsida</taxon>
        <taxon>Dicranidae</taxon>
        <taxon>Pseudoditrichales</taxon>
        <taxon>Ditrichaceae</taxon>
        <taxon>Ceratodon</taxon>
    </lineage>
</organism>
<keyword evidence="1" id="KW-0175">Coiled coil</keyword>
<proteinExistence type="predicted"/>
<sequence>MARTRFLCSLARVQGFGRARALSVSASGSLANKEGSRKCREYSTGALDGFSSSSGSSMSSMYSLQSSSIARHFPSGLHSRSFAAAPMKQDEINEIIEDINSKFADAREEIELAAESKETVYFNEESEIAKKAVAEVLNLFNGLLARLPESERGAIQRSMGMKMEQLKAEVAQLDE</sequence>
<comment type="caution">
    <text evidence="2">The sequence shown here is derived from an EMBL/GenBank/DDBJ whole genome shotgun (WGS) entry which is preliminary data.</text>
</comment>
<evidence type="ECO:0000256" key="1">
    <source>
        <dbReference type="SAM" id="Coils"/>
    </source>
</evidence>